<comment type="caution">
    <text evidence="1">The sequence shown here is derived from an EMBL/GenBank/DDBJ whole genome shotgun (WGS) entry which is preliminary data.</text>
</comment>
<name>A0A9P7FJ76_9AGAM</name>
<keyword evidence="2" id="KW-1185">Reference proteome</keyword>
<dbReference type="GeneID" id="64695499"/>
<proteinExistence type="predicted"/>
<evidence type="ECO:0000313" key="1">
    <source>
        <dbReference type="EMBL" id="KAG2118661.1"/>
    </source>
</evidence>
<reference evidence="1" key="1">
    <citation type="journal article" date="2020" name="New Phytol.">
        <title>Comparative genomics reveals dynamic genome evolution in host specialist ectomycorrhizal fungi.</title>
        <authorList>
            <person name="Lofgren L.A."/>
            <person name="Nguyen N.H."/>
            <person name="Vilgalys R."/>
            <person name="Ruytinx J."/>
            <person name="Liao H.L."/>
            <person name="Branco S."/>
            <person name="Kuo A."/>
            <person name="LaButti K."/>
            <person name="Lipzen A."/>
            <person name="Andreopoulos W."/>
            <person name="Pangilinan J."/>
            <person name="Riley R."/>
            <person name="Hundley H."/>
            <person name="Na H."/>
            <person name="Barry K."/>
            <person name="Grigoriev I.V."/>
            <person name="Stajich J.E."/>
            <person name="Kennedy P.G."/>
        </authorList>
    </citation>
    <scope>NUCLEOTIDE SEQUENCE</scope>
    <source>
        <strain evidence="1">FC423</strain>
    </source>
</reference>
<protein>
    <submittedName>
        <fullName evidence="1">Uncharacterized protein</fullName>
    </submittedName>
</protein>
<evidence type="ECO:0000313" key="2">
    <source>
        <dbReference type="Proteomes" id="UP000823399"/>
    </source>
</evidence>
<dbReference type="AlphaFoldDB" id="A0A9P7FJ76"/>
<accession>A0A9P7FJ76</accession>
<sequence length="220" mass="24815">MPKELPSSLRFTNSGIFEWVKHHFWRITWHKSTVNKTKGMAVVMMVLVGTVLGEDHLEDGGNQQAGLYPLLMAERYGINVPSGLPYYPRVRSKGWLLAHENTGTTSLEAFPSILLEEWVVTRPVPATQLPVTISSSAWCQLTMTTWVVALSWSFEGWGPIPSSTVMGPGWVRTDPDEWCRSFLIPDLRNRRARVGVMKGRPQQLTRQIGLRTTVERNAPS</sequence>
<dbReference type="EMBL" id="JABBWM010000003">
    <property type="protein sequence ID" value="KAG2118661.1"/>
    <property type="molecule type" value="Genomic_DNA"/>
</dbReference>
<organism evidence="1 2">
    <name type="scientific">Suillus discolor</name>
    <dbReference type="NCBI Taxonomy" id="1912936"/>
    <lineage>
        <taxon>Eukaryota</taxon>
        <taxon>Fungi</taxon>
        <taxon>Dikarya</taxon>
        <taxon>Basidiomycota</taxon>
        <taxon>Agaricomycotina</taxon>
        <taxon>Agaricomycetes</taxon>
        <taxon>Agaricomycetidae</taxon>
        <taxon>Boletales</taxon>
        <taxon>Suillineae</taxon>
        <taxon>Suillaceae</taxon>
        <taxon>Suillus</taxon>
    </lineage>
</organism>
<gene>
    <name evidence="1" type="ORF">F5147DRAFT_647819</name>
</gene>
<dbReference type="RefSeq" id="XP_041298770.1">
    <property type="nucleotide sequence ID" value="XM_041433240.1"/>
</dbReference>
<dbReference type="Proteomes" id="UP000823399">
    <property type="component" value="Unassembled WGS sequence"/>
</dbReference>